<evidence type="ECO:0008006" key="4">
    <source>
        <dbReference type="Google" id="ProtNLM"/>
    </source>
</evidence>
<reference evidence="2 3" key="1">
    <citation type="submission" date="2020-08" db="EMBL/GenBank/DDBJ databases">
        <title>Genome sequencing of Purple Non-Sulfur Bacteria from various extreme environments.</title>
        <authorList>
            <person name="Mayer M."/>
        </authorList>
    </citation>
    <scope>NUCLEOTIDE SEQUENCE [LARGE SCALE GENOMIC DNA]</scope>
    <source>
        <strain evidence="2 3">JA135</strain>
    </source>
</reference>
<feature type="signal peptide" evidence="1">
    <location>
        <begin position="1"/>
        <end position="20"/>
    </location>
</feature>
<dbReference type="RefSeq" id="WP_184433143.1">
    <property type="nucleotide sequence ID" value="NZ_JACIGI010000008.1"/>
</dbReference>
<dbReference type="PROSITE" id="PS51257">
    <property type="entry name" value="PROKAR_LIPOPROTEIN"/>
    <property type="match status" value="1"/>
</dbReference>
<evidence type="ECO:0000256" key="1">
    <source>
        <dbReference type="SAM" id="SignalP"/>
    </source>
</evidence>
<accession>A0A7W6RYK1</accession>
<dbReference type="EMBL" id="JACIGI010000008">
    <property type="protein sequence ID" value="MBB4285633.1"/>
    <property type="molecule type" value="Genomic_DNA"/>
</dbReference>
<dbReference type="Proteomes" id="UP000555728">
    <property type="component" value="Unassembled WGS sequence"/>
</dbReference>
<gene>
    <name evidence="2" type="ORF">GGD88_001352</name>
</gene>
<evidence type="ECO:0000313" key="3">
    <source>
        <dbReference type="Proteomes" id="UP000555728"/>
    </source>
</evidence>
<comment type="caution">
    <text evidence="2">The sequence shown here is derived from an EMBL/GenBank/DDBJ whole genome shotgun (WGS) entry which is preliminary data.</text>
</comment>
<protein>
    <recommendedName>
        <fullName evidence="4">Glycine zipper domain-containing protein</fullName>
    </recommendedName>
</protein>
<proteinExistence type="predicted"/>
<sequence>MPYRTSLAAALAVAAPLALGACSNMTAQQQSTLSGGAIGAGAGAAGAAITGGVPAAGAAIGGAAGAAAGFLKEELREPR</sequence>
<organism evidence="2 3">
    <name type="scientific">Roseospira goensis</name>
    <dbReference type="NCBI Taxonomy" id="391922"/>
    <lineage>
        <taxon>Bacteria</taxon>
        <taxon>Pseudomonadati</taxon>
        <taxon>Pseudomonadota</taxon>
        <taxon>Alphaproteobacteria</taxon>
        <taxon>Rhodospirillales</taxon>
        <taxon>Rhodospirillaceae</taxon>
        <taxon>Roseospira</taxon>
    </lineage>
</organism>
<evidence type="ECO:0000313" key="2">
    <source>
        <dbReference type="EMBL" id="MBB4285633.1"/>
    </source>
</evidence>
<name>A0A7W6RYK1_9PROT</name>
<keyword evidence="3" id="KW-1185">Reference proteome</keyword>
<feature type="chain" id="PRO_5031344897" description="Glycine zipper domain-containing protein" evidence="1">
    <location>
        <begin position="21"/>
        <end position="79"/>
    </location>
</feature>
<dbReference type="AlphaFoldDB" id="A0A7W6RYK1"/>
<keyword evidence="1" id="KW-0732">Signal</keyword>